<name>A0A0B0NHA9_GOSAR</name>
<accession>A0A0B0NHA9</accession>
<organism evidence="1 2">
    <name type="scientific">Gossypium arboreum</name>
    <name type="common">Tree cotton</name>
    <name type="synonym">Gossypium nanking</name>
    <dbReference type="NCBI Taxonomy" id="29729"/>
    <lineage>
        <taxon>Eukaryota</taxon>
        <taxon>Viridiplantae</taxon>
        <taxon>Streptophyta</taxon>
        <taxon>Embryophyta</taxon>
        <taxon>Tracheophyta</taxon>
        <taxon>Spermatophyta</taxon>
        <taxon>Magnoliopsida</taxon>
        <taxon>eudicotyledons</taxon>
        <taxon>Gunneridae</taxon>
        <taxon>Pentapetalae</taxon>
        <taxon>rosids</taxon>
        <taxon>malvids</taxon>
        <taxon>Malvales</taxon>
        <taxon>Malvaceae</taxon>
        <taxon>Malvoideae</taxon>
        <taxon>Gossypium</taxon>
    </lineage>
</organism>
<proteinExistence type="predicted"/>
<evidence type="ECO:0000313" key="1">
    <source>
        <dbReference type="EMBL" id="KHG11179.1"/>
    </source>
</evidence>
<evidence type="ECO:0000313" key="2">
    <source>
        <dbReference type="Proteomes" id="UP000032142"/>
    </source>
</evidence>
<sequence length="25" mass="2945">MVLRVKHKSILTSQTWSYMIKHIGS</sequence>
<dbReference type="Proteomes" id="UP000032142">
    <property type="component" value="Unassembled WGS sequence"/>
</dbReference>
<reference evidence="2" key="1">
    <citation type="submission" date="2014-09" db="EMBL/GenBank/DDBJ databases">
        <authorList>
            <person name="Mudge J."/>
            <person name="Ramaraj T."/>
            <person name="Lindquist I.E."/>
            <person name="Bharti A.K."/>
            <person name="Sundararajan A."/>
            <person name="Cameron C.T."/>
            <person name="Woodward J.E."/>
            <person name="May G.D."/>
            <person name="Brubaker C."/>
            <person name="Broadhvest J."/>
            <person name="Wilkins T.A."/>
        </authorList>
    </citation>
    <scope>NUCLEOTIDE SEQUENCE</scope>
    <source>
        <strain evidence="2">cv. AKA8401</strain>
    </source>
</reference>
<keyword evidence="2" id="KW-1185">Reference proteome</keyword>
<gene>
    <name evidence="1" type="ORF">F383_12425</name>
</gene>
<dbReference type="AlphaFoldDB" id="A0A0B0NHA9"/>
<protein>
    <submittedName>
        <fullName evidence="1">Uncharacterized protein</fullName>
    </submittedName>
</protein>
<dbReference type="EMBL" id="KN395382">
    <property type="protein sequence ID" value="KHG11179.1"/>
    <property type="molecule type" value="Genomic_DNA"/>
</dbReference>